<dbReference type="EMBL" id="BARV01035728">
    <property type="protein sequence ID" value="GAI58645.1"/>
    <property type="molecule type" value="Genomic_DNA"/>
</dbReference>
<evidence type="ECO:0000313" key="2">
    <source>
        <dbReference type="EMBL" id="GAI58645.1"/>
    </source>
</evidence>
<dbReference type="SUPFAM" id="SSF55116">
    <property type="entry name" value="Formiminotransferase domain of formiminotransferase-cyclodeaminase"/>
    <property type="match status" value="1"/>
</dbReference>
<proteinExistence type="predicted"/>
<name>X1R681_9ZZZZ</name>
<dbReference type="InterPro" id="IPR037064">
    <property type="entry name" value="Formiminotransferase_N_sf"/>
</dbReference>
<feature type="domain" description="Formiminotransferase N-terminal subdomain" evidence="1">
    <location>
        <begin position="11"/>
        <end position="44"/>
    </location>
</feature>
<evidence type="ECO:0000259" key="1">
    <source>
        <dbReference type="Pfam" id="PF07837"/>
    </source>
</evidence>
<dbReference type="AlphaFoldDB" id="X1R681"/>
<dbReference type="InterPro" id="IPR012886">
    <property type="entry name" value="Formiminotransferase_N"/>
</dbReference>
<dbReference type="Gene3D" id="3.30.990.10">
    <property type="entry name" value="Formiminotransferase, N-terminal subdomain"/>
    <property type="match status" value="1"/>
</dbReference>
<dbReference type="InterPro" id="IPR022384">
    <property type="entry name" value="FormiminoTrfase_cat_dom_sf"/>
</dbReference>
<protein>
    <recommendedName>
        <fullName evidence="1">Formiminotransferase N-terminal subdomain domain-containing protein</fullName>
    </recommendedName>
</protein>
<dbReference type="Pfam" id="PF07837">
    <property type="entry name" value="FTCD_N"/>
    <property type="match status" value="1"/>
</dbReference>
<gene>
    <name evidence="2" type="ORF">S06H3_55690</name>
</gene>
<accession>X1R681</accession>
<dbReference type="GO" id="GO:0005542">
    <property type="term" value="F:folic acid binding"/>
    <property type="evidence" value="ECO:0007669"/>
    <property type="project" value="InterPro"/>
</dbReference>
<organism evidence="2">
    <name type="scientific">marine sediment metagenome</name>
    <dbReference type="NCBI Taxonomy" id="412755"/>
    <lineage>
        <taxon>unclassified sequences</taxon>
        <taxon>metagenomes</taxon>
        <taxon>ecological metagenomes</taxon>
    </lineage>
</organism>
<comment type="caution">
    <text evidence="2">The sequence shown here is derived from an EMBL/GenBank/DDBJ whole genome shotgun (WGS) entry which is preliminary data.</text>
</comment>
<reference evidence="2" key="1">
    <citation type="journal article" date="2014" name="Front. Microbiol.">
        <title>High frequency of phylogenetically diverse reductive dehalogenase-homologous genes in deep subseafloor sedimentary metagenomes.</title>
        <authorList>
            <person name="Kawai M."/>
            <person name="Futagami T."/>
            <person name="Toyoda A."/>
            <person name="Takaki Y."/>
            <person name="Nishi S."/>
            <person name="Hori S."/>
            <person name="Arai W."/>
            <person name="Tsubouchi T."/>
            <person name="Morono Y."/>
            <person name="Uchiyama I."/>
            <person name="Ito T."/>
            <person name="Fujiyama A."/>
            <person name="Inagaki F."/>
            <person name="Takami H."/>
        </authorList>
    </citation>
    <scope>NUCLEOTIDE SEQUENCE</scope>
    <source>
        <strain evidence="2">Expedition CK06-06</strain>
    </source>
</reference>
<sequence length="44" mass="4955">MNSKGGVMRKLIECVPNVSEGKRKDIIKTLKDEILSVKNIKLLD</sequence>
<dbReference type="GO" id="GO:0016740">
    <property type="term" value="F:transferase activity"/>
    <property type="evidence" value="ECO:0007669"/>
    <property type="project" value="InterPro"/>
</dbReference>